<dbReference type="AlphaFoldDB" id="A0A0F9IS22"/>
<sequence>TIRVGLIHFRELENQNPIGKEEIIPILEKILQLNENDRKLEVSRS</sequence>
<feature type="non-terminal residue" evidence="1">
    <location>
        <position position="1"/>
    </location>
</feature>
<evidence type="ECO:0000313" key="1">
    <source>
        <dbReference type="EMBL" id="KKL89937.1"/>
    </source>
</evidence>
<reference evidence="1" key="1">
    <citation type="journal article" date="2015" name="Nature">
        <title>Complex archaea that bridge the gap between prokaryotes and eukaryotes.</title>
        <authorList>
            <person name="Spang A."/>
            <person name="Saw J.H."/>
            <person name="Jorgensen S.L."/>
            <person name="Zaremba-Niedzwiedzka K."/>
            <person name="Martijn J."/>
            <person name="Lind A.E."/>
            <person name="van Eijk R."/>
            <person name="Schleper C."/>
            <person name="Guy L."/>
            <person name="Ettema T.J."/>
        </authorList>
    </citation>
    <scope>NUCLEOTIDE SEQUENCE</scope>
</reference>
<gene>
    <name evidence="1" type="ORF">LCGC14_1909750</name>
</gene>
<proteinExistence type="predicted"/>
<dbReference type="EMBL" id="LAZR01020151">
    <property type="protein sequence ID" value="KKL89937.1"/>
    <property type="molecule type" value="Genomic_DNA"/>
</dbReference>
<organism evidence="1">
    <name type="scientific">marine sediment metagenome</name>
    <dbReference type="NCBI Taxonomy" id="412755"/>
    <lineage>
        <taxon>unclassified sequences</taxon>
        <taxon>metagenomes</taxon>
        <taxon>ecological metagenomes</taxon>
    </lineage>
</organism>
<accession>A0A0F9IS22</accession>
<protein>
    <submittedName>
        <fullName evidence="1">Uncharacterized protein</fullName>
    </submittedName>
</protein>
<name>A0A0F9IS22_9ZZZZ</name>
<comment type="caution">
    <text evidence="1">The sequence shown here is derived from an EMBL/GenBank/DDBJ whole genome shotgun (WGS) entry which is preliminary data.</text>
</comment>